<evidence type="ECO:0000313" key="14">
    <source>
        <dbReference type="EnsemblPlants" id="ONIVA05G20180.4"/>
    </source>
</evidence>
<name>A0A0E0HFL1_ORYNI</name>
<dbReference type="Proteomes" id="UP000006591">
    <property type="component" value="Chromosome 5"/>
</dbReference>
<keyword evidence="8 13" id="KW-1133">Transmembrane helix</keyword>
<dbReference type="eggNOG" id="KOG3187">
    <property type="taxonomic scope" value="Eukaryota"/>
</dbReference>
<evidence type="ECO:0000256" key="3">
    <source>
        <dbReference type="ARBA" id="ARBA00007811"/>
    </source>
</evidence>
<dbReference type="PANTHER" id="PTHR11035">
    <property type="entry name" value="VERY-LONG-CHAIN (3R)-3-HYDROXYACYL-COA DEHYDRATASE"/>
    <property type="match status" value="1"/>
</dbReference>
<feature type="transmembrane region" description="Helical" evidence="13">
    <location>
        <begin position="101"/>
        <end position="119"/>
    </location>
</feature>
<comment type="caution">
    <text evidence="13">Lacks conserved residue(s) required for the propagation of feature annotation.</text>
</comment>
<dbReference type="Gramene" id="ONIVA05G20180.4">
    <property type="protein sequence ID" value="ONIVA05G20180.4"/>
    <property type="gene ID" value="ONIVA05G20180"/>
</dbReference>
<dbReference type="GO" id="GO:0102158">
    <property type="term" value="F:very-long-chain (3R)-3-hydroxyacyl-CoA dehydratase activity"/>
    <property type="evidence" value="ECO:0007669"/>
    <property type="project" value="UniProtKB-EC"/>
</dbReference>
<dbReference type="STRING" id="4536.A0A0E0HFL1"/>
<reference evidence="14" key="2">
    <citation type="submission" date="2018-04" db="EMBL/GenBank/DDBJ databases">
        <title>OnivRS2 (Oryza nivara Reference Sequence Version 2).</title>
        <authorList>
            <person name="Zhang J."/>
            <person name="Kudrna D."/>
            <person name="Lee S."/>
            <person name="Talag J."/>
            <person name="Rajasekar S."/>
            <person name="Welchert J."/>
            <person name="Hsing Y.-I."/>
            <person name="Wing R.A."/>
        </authorList>
    </citation>
    <scope>NUCLEOTIDE SEQUENCE [LARGE SCALE GENOMIC DNA]</scope>
    <source>
        <strain evidence="14">SL10</strain>
    </source>
</reference>
<comment type="function">
    <text evidence="13">Catalyzes the third of the four reactions of the long-chain fatty acids elongation cycle. This endoplasmic reticulum-bound enzymatic process, allows the addition of two carbons to the chain of long- and very long-chain fatty acids/VLCFAs per cycle. This enzyme catalyzes the dehydration of the 3-hydroxyacyl-CoA intermediate into trans-2,3-enoyl-CoA, within each cycle of fatty acid elongation. Thereby, it participates to the production of VLCFAs of different chain lengths that are involved in multiple biological processes as precursors of membrane lipids and lipid mediators.</text>
</comment>
<evidence type="ECO:0000256" key="2">
    <source>
        <dbReference type="ARBA" id="ARBA00005194"/>
    </source>
</evidence>
<feature type="transmembrane region" description="Helical" evidence="13">
    <location>
        <begin position="7"/>
        <end position="28"/>
    </location>
</feature>
<reference evidence="14" key="1">
    <citation type="submission" date="2015-04" db="UniProtKB">
        <authorList>
            <consortium name="EnsemblPlants"/>
        </authorList>
    </citation>
    <scope>IDENTIFICATION</scope>
    <source>
        <strain evidence="14">SL10</strain>
    </source>
</reference>
<comment type="catalytic activity">
    <reaction evidence="13">
        <text>a very-long-chain (3R)-3-hydroxyacyl-CoA = a very-long-chain (2E)-enoyl-CoA + H2O</text>
        <dbReference type="Rhea" id="RHEA:45812"/>
        <dbReference type="ChEBI" id="CHEBI:15377"/>
        <dbReference type="ChEBI" id="CHEBI:83728"/>
        <dbReference type="ChEBI" id="CHEBI:85440"/>
        <dbReference type="EC" id="4.2.1.134"/>
    </reaction>
</comment>
<comment type="subcellular location">
    <subcellularLocation>
        <location evidence="13">Endoplasmic reticulum membrane</location>
        <topology evidence="13">Multi-pass membrane protein</topology>
    </subcellularLocation>
    <subcellularLocation>
        <location evidence="1">Membrane</location>
        <topology evidence="1">Multi-pass membrane protein</topology>
    </subcellularLocation>
</comment>
<dbReference type="AlphaFoldDB" id="A0A0E0HFL1"/>
<dbReference type="InterPro" id="IPR007482">
    <property type="entry name" value="Tyr_Pase-like_PTPLA"/>
</dbReference>
<sequence length="276" mass="31217">MARPSQLYLLSYNSVQALGWFVALLRLLPCLAPPSSVHSSYAVAGDLVCACIPPPCPSSYVFDLVSSRRAEGVMFFFSPFLGIRFLLFQGLLQTWAILETIHAAIGLVHTSPLLAFLQWGGRTHFVLAVVRQIPEVGRTANFCFVQSSPSVFITFMAWSISESNFFMVQVIRYSHYALTTLKVCPPWLTYLRYTAFIPLYPIGVGPGEMWTMYQALPFVKERKLYSGFFGKFSMSYHSFLVAVLAVYPFLWMKLYLHVFKQRRSKLGKTGGAKKRA</sequence>
<keyword evidence="6 13" id="KW-0812">Transmembrane</keyword>
<proteinExistence type="inferred from homology"/>
<feature type="transmembrane region" description="Helical" evidence="13">
    <location>
        <begin position="236"/>
        <end position="256"/>
    </location>
</feature>
<dbReference type="GO" id="GO:0030497">
    <property type="term" value="P:fatty acid elongation"/>
    <property type="evidence" value="ECO:0007669"/>
    <property type="project" value="TreeGrafter"/>
</dbReference>
<dbReference type="Pfam" id="PF04387">
    <property type="entry name" value="PTPLA"/>
    <property type="match status" value="1"/>
</dbReference>
<keyword evidence="11 13" id="KW-0275">Fatty acid biosynthesis</keyword>
<keyword evidence="9 13" id="KW-0443">Lipid metabolism</keyword>
<evidence type="ECO:0000256" key="8">
    <source>
        <dbReference type="ARBA" id="ARBA00022989"/>
    </source>
</evidence>
<dbReference type="HOGENOM" id="CLU_034302_6_1_1"/>
<dbReference type="UniPathway" id="UPA00094"/>
<dbReference type="EC" id="4.2.1.134" evidence="4 13"/>
<keyword evidence="15" id="KW-1185">Reference proteome</keyword>
<evidence type="ECO:0000256" key="10">
    <source>
        <dbReference type="ARBA" id="ARBA00023136"/>
    </source>
</evidence>
<dbReference type="EnsemblPlants" id="ONIVA05G20180.4">
    <property type="protein sequence ID" value="ONIVA05G20180.4"/>
    <property type="gene ID" value="ONIVA05G20180"/>
</dbReference>
<evidence type="ECO:0000256" key="5">
    <source>
        <dbReference type="ARBA" id="ARBA00022516"/>
    </source>
</evidence>
<comment type="pathway">
    <text evidence="2 13">Lipid metabolism; fatty acid biosynthesis.</text>
</comment>
<dbReference type="GO" id="GO:0030148">
    <property type="term" value="P:sphingolipid biosynthetic process"/>
    <property type="evidence" value="ECO:0007669"/>
    <property type="project" value="TreeGrafter"/>
</dbReference>
<dbReference type="GO" id="GO:0005789">
    <property type="term" value="C:endoplasmic reticulum membrane"/>
    <property type="evidence" value="ECO:0007669"/>
    <property type="project" value="UniProtKB-SubCell"/>
</dbReference>
<keyword evidence="12 13" id="KW-0456">Lyase</keyword>
<evidence type="ECO:0000256" key="9">
    <source>
        <dbReference type="ARBA" id="ARBA00023098"/>
    </source>
</evidence>
<keyword evidence="10 13" id="KW-0472">Membrane</keyword>
<feature type="transmembrane region" description="Helical" evidence="13">
    <location>
        <begin position="74"/>
        <end position="95"/>
    </location>
</feature>
<dbReference type="PANTHER" id="PTHR11035:SF35">
    <property type="entry name" value="VERY-LONG-CHAIN (3R)-3-HYDROXYACYL-COA DEHYDRATASE"/>
    <property type="match status" value="1"/>
</dbReference>
<dbReference type="OMA" id="SEWWLMY"/>
<dbReference type="GO" id="GO:0042761">
    <property type="term" value="P:very long-chain fatty acid biosynthetic process"/>
    <property type="evidence" value="ECO:0007669"/>
    <property type="project" value="TreeGrafter"/>
</dbReference>
<keyword evidence="7 13" id="KW-0276">Fatty acid metabolism</keyword>
<keyword evidence="13" id="KW-0256">Endoplasmic reticulum</keyword>
<comment type="similarity">
    <text evidence="3 13">Belongs to the very long-chain fatty acids dehydratase HACD family.</text>
</comment>
<protein>
    <recommendedName>
        <fullName evidence="4 13">Very-long-chain (3R)-3-hydroxyacyl-CoA dehydratase</fullName>
        <ecNumber evidence="4 13">4.2.1.134</ecNumber>
    </recommendedName>
</protein>
<keyword evidence="5 13" id="KW-0444">Lipid biosynthesis</keyword>
<evidence type="ECO:0000256" key="1">
    <source>
        <dbReference type="ARBA" id="ARBA00004141"/>
    </source>
</evidence>
<evidence type="ECO:0000256" key="6">
    <source>
        <dbReference type="ARBA" id="ARBA00022692"/>
    </source>
</evidence>
<organism evidence="14">
    <name type="scientific">Oryza nivara</name>
    <name type="common">Indian wild rice</name>
    <name type="synonym">Oryza sativa f. spontanea</name>
    <dbReference type="NCBI Taxonomy" id="4536"/>
    <lineage>
        <taxon>Eukaryota</taxon>
        <taxon>Viridiplantae</taxon>
        <taxon>Streptophyta</taxon>
        <taxon>Embryophyta</taxon>
        <taxon>Tracheophyta</taxon>
        <taxon>Spermatophyta</taxon>
        <taxon>Magnoliopsida</taxon>
        <taxon>Liliopsida</taxon>
        <taxon>Poales</taxon>
        <taxon>Poaceae</taxon>
        <taxon>BOP clade</taxon>
        <taxon>Oryzoideae</taxon>
        <taxon>Oryzeae</taxon>
        <taxon>Oryzinae</taxon>
        <taxon>Oryza</taxon>
    </lineage>
</organism>
<evidence type="ECO:0000256" key="12">
    <source>
        <dbReference type="ARBA" id="ARBA00023239"/>
    </source>
</evidence>
<evidence type="ECO:0000256" key="11">
    <source>
        <dbReference type="ARBA" id="ARBA00023160"/>
    </source>
</evidence>
<evidence type="ECO:0000313" key="15">
    <source>
        <dbReference type="Proteomes" id="UP000006591"/>
    </source>
</evidence>
<evidence type="ECO:0000256" key="13">
    <source>
        <dbReference type="RuleBase" id="RU363109"/>
    </source>
</evidence>
<evidence type="ECO:0000256" key="4">
    <source>
        <dbReference type="ARBA" id="ARBA00013122"/>
    </source>
</evidence>
<evidence type="ECO:0000256" key="7">
    <source>
        <dbReference type="ARBA" id="ARBA00022832"/>
    </source>
</evidence>
<accession>A0A0E0HFL1</accession>